<reference evidence="1 2" key="1">
    <citation type="submission" date="2013-09" db="EMBL/GenBank/DDBJ databases">
        <title>Corchorus capsularis genome sequencing.</title>
        <authorList>
            <person name="Alam M."/>
            <person name="Haque M.S."/>
            <person name="Islam M.S."/>
            <person name="Emdad E.M."/>
            <person name="Islam M.M."/>
            <person name="Ahmed B."/>
            <person name="Halim A."/>
            <person name="Hossen Q.M.M."/>
            <person name="Hossain M.Z."/>
            <person name="Ahmed R."/>
            <person name="Khan M.M."/>
            <person name="Islam R."/>
            <person name="Rashid M.M."/>
            <person name="Khan S.A."/>
            <person name="Rahman M.S."/>
            <person name="Alam M."/>
        </authorList>
    </citation>
    <scope>NUCLEOTIDE SEQUENCE [LARGE SCALE GENOMIC DNA]</scope>
    <source>
        <strain evidence="2">cv. CVL-1</strain>
        <tissue evidence="1">Whole seedling</tissue>
    </source>
</reference>
<dbReference type="Gramene" id="OMP04045">
    <property type="protein sequence ID" value="OMP04045"/>
    <property type="gene ID" value="CCACVL1_02206"/>
</dbReference>
<proteinExistence type="predicted"/>
<accession>A0A1R3KAB1</accession>
<organism evidence="1 2">
    <name type="scientific">Corchorus capsularis</name>
    <name type="common">Jute</name>
    <dbReference type="NCBI Taxonomy" id="210143"/>
    <lineage>
        <taxon>Eukaryota</taxon>
        <taxon>Viridiplantae</taxon>
        <taxon>Streptophyta</taxon>
        <taxon>Embryophyta</taxon>
        <taxon>Tracheophyta</taxon>
        <taxon>Spermatophyta</taxon>
        <taxon>Magnoliopsida</taxon>
        <taxon>eudicotyledons</taxon>
        <taxon>Gunneridae</taxon>
        <taxon>Pentapetalae</taxon>
        <taxon>rosids</taxon>
        <taxon>malvids</taxon>
        <taxon>Malvales</taxon>
        <taxon>Malvaceae</taxon>
        <taxon>Grewioideae</taxon>
        <taxon>Apeibeae</taxon>
        <taxon>Corchorus</taxon>
    </lineage>
</organism>
<sequence>KGEEPNESMIVKGIETITDKTKVKAEDNDIQASLDYAFTT</sequence>
<comment type="caution">
    <text evidence="1">The sequence shown here is derived from an EMBL/GenBank/DDBJ whole genome shotgun (WGS) entry which is preliminary data.</text>
</comment>
<name>A0A1R3KAB1_COCAP</name>
<dbReference type="EMBL" id="AWWV01005828">
    <property type="protein sequence ID" value="OMP04045.1"/>
    <property type="molecule type" value="Genomic_DNA"/>
</dbReference>
<feature type="non-terminal residue" evidence="1">
    <location>
        <position position="1"/>
    </location>
</feature>
<keyword evidence="2" id="KW-1185">Reference proteome</keyword>
<gene>
    <name evidence="1" type="ORF">CCACVL1_02206</name>
</gene>
<protein>
    <submittedName>
        <fullName evidence="1">Uncharacterized protein</fullName>
    </submittedName>
</protein>
<evidence type="ECO:0000313" key="2">
    <source>
        <dbReference type="Proteomes" id="UP000188268"/>
    </source>
</evidence>
<dbReference type="Proteomes" id="UP000188268">
    <property type="component" value="Unassembled WGS sequence"/>
</dbReference>
<evidence type="ECO:0000313" key="1">
    <source>
        <dbReference type="EMBL" id="OMP04045.1"/>
    </source>
</evidence>
<dbReference type="AlphaFoldDB" id="A0A1R3KAB1"/>